<accession>A0ABV8BZ04</accession>
<comment type="caution">
    <text evidence="1">The sequence shown here is derived from an EMBL/GenBank/DDBJ whole genome shotgun (WGS) entry which is preliminary data.</text>
</comment>
<dbReference type="Proteomes" id="UP001595690">
    <property type="component" value="Unassembled WGS sequence"/>
</dbReference>
<gene>
    <name evidence="1" type="ORF">ACFOWZ_26225</name>
</gene>
<protein>
    <submittedName>
        <fullName evidence="1">Uncharacterized protein</fullName>
    </submittedName>
</protein>
<reference evidence="2" key="1">
    <citation type="journal article" date="2019" name="Int. J. Syst. Evol. Microbiol.">
        <title>The Global Catalogue of Microorganisms (GCM) 10K type strain sequencing project: providing services to taxonomists for standard genome sequencing and annotation.</title>
        <authorList>
            <consortium name="The Broad Institute Genomics Platform"/>
            <consortium name="The Broad Institute Genome Sequencing Center for Infectious Disease"/>
            <person name="Wu L."/>
            <person name="Ma J."/>
        </authorList>
    </citation>
    <scope>NUCLEOTIDE SEQUENCE [LARGE SCALE GENOMIC DNA]</scope>
    <source>
        <strain evidence="2">CGMCC 4.7405</strain>
    </source>
</reference>
<sequence length="83" mass="8837">MRVAVADDAALFREGGWPRARPNCSSRHGRSTHGRWTTCVSWPGASTVLGLDDRVAAVGGRLTLLSPVGGGTTVRAEFSDSRR</sequence>
<dbReference type="EMBL" id="JBHRZI010000021">
    <property type="protein sequence ID" value="MFC3894994.1"/>
    <property type="molecule type" value="Genomic_DNA"/>
</dbReference>
<keyword evidence="2" id="KW-1185">Reference proteome</keyword>
<name>A0ABV8BZ04_9PSEU</name>
<organism evidence="1 2">
    <name type="scientific">Lentzea rhizosphaerae</name>
    <dbReference type="NCBI Taxonomy" id="2041025"/>
    <lineage>
        <taxon>Bacteria</taxon>
        <taxon>Bacillati</taxon>
        <taxon>Actinomycetota</taxon>
        <taxon>Actinomycetes</taxon>
        <taxon>Pseudonocardiales</taxon>
        <taxon>Pseudonocardiaceae</taxon>
        <taxon>Lentzea</taxon>
    </lineage>
</organism>
<evidence type="ECO:0000313" key="1">
    <source>
        <dbReference type="EMBL" id="MFC3894994.1"/>
    </source>
</evidence>
<evidence type="ECO:0000313" key="2">
    <source>
        <dbReference type="Proteomes" id="UP001595690"/>
    </source>
</evidence>
<dbReference type="RefSeq" id="WP_382376541.1">
    <property type="nucleotide sequence ID" value="NZ_JBHRZI010000021.1"/>
</dbReference>
<proteinExistence type="predicted"/>